<dbReference type="GO" id="GO:0016779">
    <property type="term" value="F:nucleotidyltransferase activity"/>
    <property type="evidence" value="ECO:0007669"/>
    <property type="project" value="InterPro"/>
</dbReference>
<dbReference type="Pfam" id="PF01909">
    <property type="entry name" value="NTP_transf_2"/>
    <property type="match status" value="1"/>
</dbReference>
<protein>
    <submittedName>
        <fullName evidence="2">Nucleotidyltransferase domain-containing protein</fullName>
    </submittedName>
</protein>
<dbReference type="SUPFAM" id="SSF81301">
    <property type="entry name" value="Nucleotidyltransferase"/>
    <property type="match status" value="1"/>
</dbReference>
<dbReference type="Proteomes" id="UP000199075">
    <property type="component" value="Unassembled WGS sequence"/>
</dbReference>
<reference evidence="3" key="1">
    <citation type="submission" date="2016-10" db="EMBL/GenBank/DDBJ databases">
        <authorList>
            <person name="Varghese N."/>
            <person name="Submissions S."/>
        </authorList>
    </citation>
    <scope>NUCLEOTIDE SEQUENCE [LARGE SCALE GENOMIC DNA]</scope>
    <source>
        <strain evidence="3">CGMCC 1.6444</strain>
    </source>
</reference>
<evidence type="ECO:0000313" key="2">
    <source>
        <dbReference type="EMBL" id="SDN86673.1"/>
    </source>
</evidence>
<accession>A0A1H0EWF4</accession>
<gene>
    <name evidence="2" type="ORF">SAMN04487957_102220</name>
</gene>
<evidence type="ECO:0000313" key="3">
    <source>
        <dbReference type="Proteomes" id="UP000199075"/>
    </source>
</evidence>
<sequence>MRLSERERAIIVSALKRHFGDDSRVWLFGSRANDSARGGDIDLLVETNLAQGDDIVAAKLNALAEIHCQIGEQKIDLVIQRPGGPQLPIHRVARETGVSL</sequence>
<dbReference type="InterPro" id="IPR043519">
    <property type="entry name" value="NT_sf"/>
</dbReference>
<organism evidence="2 3">
    <name type="scientific">Halomonas shengliensis</name>
    <dbReference type="NCBI Taxonomy" id="419597"/>
    <lineage>
        <taxon>Bacteria</taxon>
        <taxon>Pseudomonadati</taxon>
        <taxon>Pseudomonadota</taxon>
        <taxon>Gammaproteobacteria</taxon>
        <taxon>Oceanospirillales</taxon>
        <taxon>Halomonadaceae</taxon>
        <taxon>Halomonas</taxon>
    </lineage>
</organism>
<dbReference type="Gene3D" id="3.30.460.10">
    <property type="entry name" value="Beta Polymerase, domain 2"/>
    <property type="match status" value="1"/>
</dbReference>
<dbReference type="RefSeq" id="WP_089677082.1">
    <property type="nucleotide sequence ID" value="NZ_FNIV01000002.1"/>
</dbReference>
<dbReference type="InterPro" id="IPR002934">
    <property type="entry name" value="Polymerase_NTP_transf_dom"/>
</dbReference>
<dbReference type="STRING" id="419597.SAMN04487957_102220"/>
<proteinExistence type="predicted"/>
<dbReference type="EMBL" id="FNIV01000002">
    <property type="protein sequence ID" value="SDN86673.1"/>
    <property type="molecule type" value="Genomic_DNA"/>
</dbReference>
<dbReference type="AlphaFoldDB" id="A0A1H0EWF4"/>
<feature type="domain" description="Polymerase nucleotidyl transferase" evidence="1">
    <location>
        <begin position="11"/>
        <end position="80"/>
    </location>
</feature>
<dbReference type="OrthoDB" id="14556at2"/>
<evidence type="ECO:0000259" key="1">
    <source>
        <dbReference type="Pfam" id="PF01909"/>
    </source>
</evidence>
<keyword evidence="2" id="KW-0808">Transferase</keyword>
<keyword evidence="3" id="KW-1185">Reference proteome</keyword>
<name>A0A1H0EWF4_9GAMM</name>
<dbReference type="CDD" id="cd05403">
    <property type="entry name" value="NT_KNTase_like"/>
    <property type="match status" value="1"/>
</dbReference>